<organism evidence="1 2">
    <name type="scientific">Micrococcus luteus</name>
    <name type="common">Micrococcus lysodeikticus</name>
    <dbReference type="NCBI Taxonomy" id="1270"/>
    <lineage>
        <taxon>Bacteria</taxon>
        <taxon>Bacillati</taxon>
        <taxon>Actinomycetota</taxon>
        <taxon>Actinomycetes</taxon>
        <taxon>Micrococcales</taxon>
        <taxon>Micrococcaceae</taxon>
        <taxon>Micrococcus</taxon>
    </lineage>
</organism>
<evidence type="ECO:0000313" key="1">
    <source>
        <dbReference type="EMBL" id="PKZ83571.1"/>
    </source>
</evidence>
<comment type="caution">
    <text evidence="1">The sequence shown here is derived from an EMBL/GenBank/DDBJ whole genome shotgun (WGS) entry which is preliminary data.</text>
</comment>
<evidence type="ECO:0008006" key="3">
    <source>
        <dbReference type="Google" id="ProtNLM"/>
    </source>
</evidence>
<dbReference type="Proteomes" id="UP000234847">
    <property type="component" value="Unassembled WGS sequence"/>
</dbReference>
<dbReference type="RefSeq" id="WP_101965511.1">
    <property type="nucleotide sequence ID" value="NZ_JBICTN010000009.1"/>
</dbReference>
<protein>
    <recommendedName>
        <fullName evidence="3">Terminase small subunit</fullName>
    </recommendedName>
</protein>
<accession>A0AAX0VMU5</accession>
<evidence type="ECO:0000313" key="2">
    <source>
        <dbReference type="Proteomes" id="UP000234847"/>
    </source>
</evidence>
<reference evidence="1 2" key="1">
    <citation type="submission" date="2017-12" db="EMBL/GenBank/DDBJ databases">
        <title>Phylogenetic diversity of female urinary microbiome.</title>
        <authorList>
            <person name="Thomas-White K."/>
            <person name="Wolfe A.J."/>
        </authorList>
    </citation>
    <scope>NUCLEOTIDE SEQUENCE [LARGE SCALE GENOMIC DNA]</scope>
    <source>
        <strain evidence="1 2">UMB0038</strain>
    </source>
</reference>
<sequence>MKVHRYSWDTIAEKLGYKSGPLARMAVQRYMERIPVEAIEELRRTELAGLDAAEVALAERIRKGDIKAIEVMLKIKHHRARLAGLYTETPTTAFETELMVMQTMTHALRISKMHPDMSVDTIIAEITTNSATTDH</sequence>
<gene>
    <name evidence="1" type="ORF">CYJ95_01275</name>
</gene>
<proteinExistence type="predicted"/>
<dbReference type="AlphaFoldDB" id="A0AAX0VMU5"/>
<dbReference type="EMBL" id="PKJT01000001">
    <property type="protein sequence ID" value="PKZ83571.1"/>
    <property type="molecule type" value="Genomic_DNA"/>
</dbReference>
<name>A0AAX0VMU5_MICLU</name>